<evidence type="ECO:0000256" key="1">
    <source>
        <dbReference type="SAM" id="MobiDB-lite"/>
    </source>
</evidence>
<evidence type="ECO:0000313" key="3">
    <source>
        <dbReference type="Proteomes" id="UP000298030"/>
    </source>
</evidence>
<gene>
    <name evidence="2" type="ORF">FA13DRAFT_285536</name>
</gene>
<name>A0A4Y7TDQ0_COPMI</name>
<dbReference type="Proteomes" id="UP000298030">
    <property type="component" value="Unassembled WGS sequence"/>
</dbReference>
<proteinExistence type="predicted"/>
<organism evidence="2 3">
    <name type="scientific">Coprinellus micaceus</name>
    <name type="common">Glistening ink-cap mushroom</name>
    <name type="synonym">Coprinus micaceus</name>
    <dbReference type="NCBI Taxonomy" id="71717"/>
    <lineage>
        <taxon>Eukaryota</taxon>
        <taxon>Fungi</taxon>
        <taxon>Dikarya</taxon>
        <taxon>Basidiomycota</taxon>
        <taxon>Agaricomycotina</taxon>
        <taxon>Agaricomycetes</taxon>
        <taxon>Agaricomycetidae</taxon>
        <taxon>Agaricales</taxon>
        <taxon>Agaricineae</taxon>
        <taxon>Psathyrellaceae</taxon>
        <taxon>Coprinellus</taxon>
    </lineage>
</organism>
<evidence type="ECO:0000313" key="2">
    <source>
        <dbReference type="EMBL" id="TEB32131.1"/>
    </source>
</evidence>
<feature type="region of interest" description="Disordered" evidence="1">
    <location>
        <begin position="157"/>
        <end position="214"/>
    </location>
</feature>
<dbReference type="EMBL" id="QPFP01000016">
    <property type="protein sequence ID" value="TEB32131.1"/>
    <property type="molecule type" value="Genomic_DNA"/>
</dbReference>
<accession>A0A4Y7TDQ0</accession>
<dbReference type="AlphaFoldDB" id="A0A4Y7TDQ0"/>
<sequence>MHDGFAESCVPVPRGSIASWSWYKPHPSSSCPSTRCVFPGTQTHTNTAHRHPSAHVGRGGIIAVIRGGVRAAAVIPVFAFISHFQFSGVTCFWLPSPLGVFSVIEEGEIEGRKGSYRDLVKRKSESLSRPQPFATGDLPRLGRRRLGTVIPRARQLNARLRNTTDSEGRRRWTSSGRTSAAASSRLTPRTTQSGSLSCSRIMRSRTSSAGRGRRGLGSEYPSFLRYFVLSFGGQWAGSWSSVRWSGAVGSRASSTGRGAMSRSRILEGISRGRSGR</sequence>
<reference evidence="2 3" key="1">
    <citation type="journal article" date="2019" name="Nat. Ecol. Evol.">
        <title>Megaphylogeny resolves global patterns of mushroom evolution.</title>
        <authorList>
            <person name="Varga T."/>
            <person name="Krizsan K."/>
            <person name="Foldi C."/>
            <person name="Dima B."/>
            <person name="Sanchez-Garcia M."/>
            <person name="Sanchez-Ramirez S."/>
            <person name="Szollosi G.J."/>
            <person name="Szarkandi J.G."/>
            <person name="Papp V."/>
            <person name="Albert L."/>
            <person name="Andreopoulos W."/>
            <person name="Angelini C."/>
            <person name="Antonin V."/>
            <person name="Barry K.W."/>
            <person name="Bougher N.L."/>
            <person name="Buchanan P."/>
            <person name="Buyck B."/>
            <person name="Bense V."/>
            <person name="Catcheside P."/>
            <person name="Chovatia M."/>
            <person name="Cooper J."/>
            <person name="Damon W."/>
            <person name="Desjardin D."/>
            <person name="Finy P."/>
            <person name="Geml J."/>
            <person name="Haridas S."/>
            <person name="Hughes K."/>
            <person name="Justo A."/>
            <person name="Karasinski D."/>
            <person name="Kautmanova I."/>
            <person name="Kiss B."/>
            <person name="Kocsube S."/>
            <person name="Kotiranta H."/>
            <person name="LaButti K.M."/>
            <person name="Lechner B.E."/>
            <person name="Liimatainen K."/>
            <person name="Lipzen A."/>
            <person name="Lukacs Z."/>
            <person name="Mihaltcheva S."/>
            <person name="Morgado L.N."/>
            <person name="Niskanen T."/>
            <person name="Noordeloos M.E."/>
            <person name="Ohm R.A."/>
            <person name="Ortiz-Santana B."/>
            <person name="Ovrebo C."/>
            <person name="Racz N."/>
            <person name="Riley R."/>
            <person name="Savchenko A."/>
            <person name="Shiryaev A."/>
            <person name="Soop K."/>
            <person name="Spirin V."/>
            <person name="Szebenyi C."/>
            <person name="Tomsovsky M."/>
            <person name="Tulloss R.E."/>
            <person name="Uehling J."/>
            <person name="Grigoriev I.V."/>
            <person name="Vagvolgyi C."/>
            <person name="Papp T."/>
            <person name="Martin F.M."/>
            <person name="Miettinen O."/>
            <person name="Hibbett D.S."/>
            <person name="Nagy L.G."/>
        </authorList>
    </citation>
    <scope>NUCLEOTIDE SEQUENCE [LARGE SCALE GENOMIC DNA]</scope>
    <source>
        <strain evidence="2 3">FP101781</strain>
    </source>
</reference>
<keyword evidence="3" id="KW-1185">Reference proteome</keyword>
<protein>
    <submittedName>
        <fullName evidence="2">Uncharacterized protein</fullName>
    </submittedName>
</protein>
<feature type="region of interest" description="Disordered" evidence="1">
    <location>
        <begin position="250"/>
        <end position="276"/>
    </location>
</feature>
<feature type="compositionally biased region" description="Low complexity" evidence="1">
    <location>
        <begin position="173"/>
        <end position="191"/>
    </location>
</feature>
<comment type="caution">
    <text evidence="2">The sequence shown here is derived from an EMBL/GenBank/DDBJ whole genome shotgun (WGS) entry which is preliminary data.</text>
</comment>